<keyword evidence="2" id="KW-1185">Reference proteome</keyword>
<protein>
    <submittedName>
        <fullName evidence="1">Uncharacterized protein</fullName>
    </submittedName>
</protein>
<reference evidence="1 2" key="1">
    <citation type="submission" date="2021-06" db="EMBL/GenBank/DDBJ databases">
        <authorList>
            <person name="Lee D.H."/>
        </authorList>
    </citation>
    <scope>NUCLEOTIDE SEQUENCE [LARGE SCALE GENOMIC DNA]</scope>
    <source>
        <strain evidence="1 2">MMS21-HV4-11</strain>
    </source>
</reference>
<proteinExistence type="predicted"/>
<organism evidence="1 2">
    <name type="scientific">Reyranella humidisoli</name>
    <dbReference type="NCBI Taxonomy" id="2849149"/>
    <lineage>
        <taxon>Bacteria</taxon>
        <taxon>Pseudomonadati</taxon>
        <taxon>Pseudomonadota</taxon>
        <taxon>Alphaproteobacteria</taxon>
        <taxon>Hyphomicrobiales</taxon>
        <taxon>Reyranellaceae</taxon>
        <taxon>Reyranella</taxon>
    </lineage>
</organism>
<evidence type="ECO:0000313" key="1">
    <source>
        <dbReference type="EMBL" id="MBU8874787.1"/>
    </source>
</evidence>
<comment type="caution">
    <text evidence="1">The sequence shown here is derived from an EMBL/GenBank/DDBJ whole genome shotgun (WGS) entry which is preliminary data.</text>
</comment>
<name>A0ABS6ILZ6_9HYPH</name>
<gene>
    <name evidence="1" type="ORF">KQ910_13510</name>
</gene>
<dbReference type="Proteomes" id="UP000727907">
    <property type="component" value="Unassembled WGS sequence"/>
</dbReference>
<accession>A0ABS6ILZ6</accession>
<dbReference type="RefSeq" id="WP_216960931.1">
    <property type="nucleotide sequence ID" value="NZ_JAHOPB010000001.1"/>
</dbReference>
<sequence length="241" mass="25819">MDDTLIIKAGFNGPRLSGNGGYVSGLLAERYNKAFGGDGAVEITLRAPIPIETRMNLLREDAAITMRDGDTLICEARAGKVDHLDPPKPPSDWNAVLHQDAVGGCGEGSDFQWCLVCGRSRGVGDGLRVFGSHSGSGTSLSCYVPHANHADGDGRIRPEFLWGTLDCPGAWAAQDPDDIRPALTGRMTAKVLERPRVGERCAVVGWRIGAEGRKLYSGTALYTKSGRLCALGHCTWIVLKE</sequence>
<dbReference type="EMBL" id="JAHOPB010000001">
    <property type="protein sequence ID" value="MBU8874787.1"/>
    <property type="molecule type" value="Genomic_DNA"/>
</dbReference>
<evidence type="ECO:0000313" key="2">
    <source>
        <dbReference type="Proteomes" id="UP000727907"/>
    </source>
</evidence>